<reference evidence="4 5" key="1">
    <citation type="journal article" date="2015" name="Antonie Van Leeuwenhoek">
        <title>Pseudooceanicola atlanticus gen. nov. sp. nov., isolated from surface seawater of the Atlantic Ocean and reclassification of Oceanicola batsensis, Oceanicola marinus, Oceanicola nitratireducens, Oceanicola nanhaiensis, Oceanicola antarcticus and Oceanicola flagellatus, as Pseudooceanicola batsensis comb. nov., Pseudooceanicola marinus comb. nov., Pseudooceanicola nitratireducens comb. nov., Pseudooceanicola nanhaiensis comb. nov., Pseudooceanicola antarcticus comb. nov., and Pseudooceanicola flagellatus comb. nov.</title>
        <authorList>
            <person name="Lai Q."/>
            <person name="Li G."/>
            <person name="Liu X."/>
            <person name="Du Y."/>
            <person name="Sun F."/>
            <person name="Shao Z."/>
        </authorList>
    </citation>
    <scope>NUCLEOTIDE SEQUENCE [LARGE SCALE GENOMIC DNA]</scope>
    <source>
        <strain evidence="4 5">22II-s11g</strain>
    </source>
</reference>
<evidence type="ECO:0000313" key="5">
    <source>
        <dbReference type="Proteomes" id="UP000030004"/>
    </source>
</evidence>
<protein>
    <recommendedName>
        <fullName evidence="3">Methyltransferase domain-containing protein</fullName>
    </recommendedName>
</protein>
<evidence type="ECO:0000256" key="1">
    <source>
        <dbReference type="ARBA" id="ARBA00022603"/>
    </source>
</evidence>
<evidence type="ECO:0000313" key="4">
    <source>
        <dbReference type="EMBL" id="KGM50073.1"/>
    </source>
</evidence>
<dbReference type="Gene3D" id="3.40.50.150">
    <property type="entry name" value="Vaccinia Virus protein VP39"/>
    <property type="match status" value="1"/>
</dbReference>
<dbReference type="eggNOG" id="COG2226">
    <property type="taxonomic scope" value="Bacteria"/>
</dbReference>
<dbReference type="Pfam" id="PF13649">
    <property type="entry name" value="Methyltransf_25"/>
    <property type="match status" value="1"/>
</dbReference>
<dbReference type="RefSeq" id="WP_043743762.1">
    <property type="nucleotide sequence ID" value="NZ_AQQX01000001.1"/>
</dbReference>
<proteinExistence type="predicted"/>
<dbReference type="OrthoDB" id="9804312at2"/>
<dbReference type="EMBL" id="AQQX01000001">
    <property type="protein sequence ID" value="KGM50073.1"/>
    <property type="molecule type" value="Genomic_DNA"/>
</dbReference>
<gene>
    <name evidence="4" type="ORF">ATO9_00760</name>
</gene>
<keyword evidence="1" id="KW-0489">Methyltransferase</keyword>
<dbReference type="GO" id="GO:0008168">
    <property type="term" value="F:methyltransferase activity"/>
    <property type="evidence" value="ECO:0007669"/>
    <property type="project" value="UniProtKB-KW"/>
</dbReference>
<dbReference type="GO" id="GO:0032259">
    <property type="term" value="P:methylation"/>
    <property type="evidence" value="ECO:0007669"/>
    <property type="project" value="UniProtKB-KW"/>
</dbReference>
<sequence length="201" mass="21949">MNADARTIAVYDTAARRYRDRGTARWEVEALDAFLARLPPNGYVLDLGCGPGHHAAHIAASGRRVDPVDASDGMVELARQRGLPARQARFDQITGQALYDGVWANFTLLHAPRGDVPGHLSRLHAALKPGGVIHVGFKVGSGEGRDSLDRFYTWWEVDQMHAALAEAGFIVDEDIRRGKSTGLDSSPFGWALMTATRKDDT</sequence>
<dbReference type="STRING" id="1461694.ATO9_00760"/>
<evidence type="ECO:0000259" key="3">
    <source>
        <dbReference type="Pfam" id="PF13649"/>
    </source>
</evidence>
<keyword evidence="2" id="KW-0808">Transferase</keyword>
<evidence type="ECO:0000256" key="2">
    <source>
        <dbReference type="ARBA" id="ARBA00022679"/>
    </source>
</evidence>
<dbReference type="InterPro" id="IPR041698">
    <property type="entry name" value="Methyltransf_25"/>
</dbReference>
<dbReference type="AlphaFoldDB" id="A0A0A0EIV5"/>
<feature type="domain" description="Methyltransferase" evidence="3">
    <location>
        <begin position="44"/>
        <end position="131"/>
    </location>
</feature>
<organism evidence="4 5">
    <name type="scientific">Pseudooceanicola atlanticus</name>
    <dbReference type="NCBI Taxonomy" id="1461694"/>
    <lineage>
        <taxon>Bacteria</taxon>
        <taxon>Pseudomonadati</taxon>
        <taxon>Pseudomonadota</taxon>
        <taxon>Alphaproteobacteria</taxon>
        <taxon>Rhodobacterales</taxon>
        <taxon>Paracoccaceae</taxon>
        <taxon>Pseudooceanicola</taxon>
    </lineage>
</organism>
<dbReference type="Proteomes" id="UP000030004">
    <property type="component" value="Unassembled WGS sequence"/>
</dbReference>
<accession>A0A0A0EIV5</accession>
<dbReference type="PANTHER" id="PTHR43861">
    <property type="entry name" value="TRANS-ACONITATE 2-METHYLTRANSFERASE-RELATED"/>
    <property type="match status" value="1"/>
</dbReference>
<dbReference type="PANTHER" id="PTHR43861:SF1">
    <property type="entry name" value="TRANS-ACONITATE 2-METHYLTRANSFERASE"/>
    <property type="match status" value="1"/>
</dbReference>
<name>A0A0A0EIV5_9RHOB</name>
<dbReference type="CDD" id="cd02440">
    <property type="entry name" value="AdoMet_MTases"/>
    <property type="match status" value="1"/>
</dbReference>
<dbReference type="SUPFAM" id="SSF53335">
    <property type="entry name" value="S-adenosyl-L-methionine-dependent methyltransferases"/>
    <property type="match status" value="1"/>
</dbReference>
<dbReference type="InterPro" id="IPR029063">
    <property type="entry name" value="SAM-dependent_MTases_sf"/>
</dbReference>
<keyword evidence="5" id="KW-1185">Reference proteome</keyword>
<comment type="caution">
    <text evidence="4">The sequence shown here is derived from an EMBL/GenBank/DDBJ whole genome shotgun (WGS) entry which is preliminary data.</text>
</comment>